<evidence type="ECO:0000313" key="8">
    <source>
        <dbReference type="Proteomes" id="UP000229612"/>
    </source>
</evidence>
<evidence type="ECO:0000256" key="2">
    <source>
        <dbReference type="ARBA" id="ARBA00022692"/>
    </source>
</evidence>
<gene>
    <name evidence="7" type="ORF">COU14_03230</name>
</gene>
<feature type="transmembrane region" description="Helical" evidence="5">
    <location>
        <begin position="174"/>
        <end position="196"/>
    </location>
</feature>
<keyword evidence="2 5" id="KW-0812">Transmembrane</keyword>
<keyword evidence="4 5" id="KW-0472">Membrane</keyword>
<dbReference type="Pfam" id="PF01061">
    <property type="entry name" value="ABC2_membrane"/>
    <property type="match status" value="1"/>
</dbReference>
<evidence type="ECO:0000256" key="3">
    <source>
        <dbReference type="ARBA" id="ARBA00022989"/>
    </source>
</evidence>
<feature type="domain" description="ABC transmembrane type-2" evidence="6">
    <location>
        <begin position="20"/>
        <end position="249"/>
    </location>
</feature>
<dbReference type="PANTHER" id="PTHR43332:SF1">
    <property type="entry name" value="TRANSPORT PERMEASE PROTEIN"/>
    <property type="match status" value="1"/>
</dbReference>
<protein>
    <recommendedName>
        <fullName evidence="5">Transport permease protein</fullName>
    </recommendedName>
</protein>
<dbReference type="EMBL" id="PFBG01000036">
    <property type="protein sequence ID" value="PIR85634.1"/>
    <property type="molecule type" value="Genomic_DNA"/>
</dbReference>
<feature type="transmembrane region" description="Helical" evidence="5">
    <location>
        <begin position="21"/>
        <end position="44"/>
    </location>
</feature>
<dbReference type="NCBIfam" id="NF011648">
    <property type="entry name" value="PRK15066.1"/>
    <property type="match status" value="1"/>
</dbReference>
<evidence type="ECO:0000259" key="6">
    <source>
        <dbReference type="PROSITE" id="PS51012"/>
    </source>
</evidence>
<dbReference type="PIRSF" id="PIRSF006648">
    <property type="entry name" value="DrrB"/>
    <property type="match status" value="1"/>
</dbReference>
<name>A0A2H0UGU0_9BACT</name>
<feature type="transmembrane region" description="Helical" evidence="5">
    <location>
        <begin position="225"/>
        <end position="246"/>
    </location>
</feature>
<evidence type="ECO:0000256" key="1">
    <source>
        <dbReference type="ARBA" id="ARBA00004141"/>
    </source>
</evidence>
<dbReference type="PRINTS" id="PR00164">
    <property type="entry name" value="ABC2TRNSPORT"/>
</dbReference>
<feature type="transmembrane region" description="Helical" evidence="5">
    <location>
        <begin position="104"/>
        <end position="132"/>
    </location>
</feature>
<comment type="similarity">
    <text evidence="5">Belongs to the ABC-2 integral membrane protein family.</text>
</comment>
<dbReference type="GO" id="GO:0140359">
    <property type="term" value="F:ABC-type transporter activity"/>
    <property type="evidence" value="ECO:0007669"/>
    <property type="project" value="InterPro"/>
</dbReference>
<feature type="transmembrane region" description="Helical" evidence="5">
    <location>
        <begin position="138"/>
        <end position="162"/>
    </location>
</feature>
<dbReference type="PROSITE" id="PS51012">
    <property type="entry name" value="ABC_TM2"/>
    <property type="match status" value="1"/>
</dbReference>
<evidence type="ECO:0000256" key="5">
    <source>
        <dbReference type="RuleBase" id="RU361157"/>
    </source>
</evidence>
<dbReference type="InterPro" id="IPR000412">
    <property type="entry name" value="ABC_2_transport"/>
</dbReference>
<dbReference type="AlphaFoldDB" id="A0A2H0UGU0"/>
<comment type="caution">
    <text evidence="7">The sequence shown here is derived from an EMBL/GenBank/DDBJ whole genome shotgun (WGS) entry which is preliminary data.</text>
</comment>
<proteinExistence type="inferred from homology"/>
<dbReference type="PANTHER" id="PTHR43332">
    <property type="entry name" value="INNER MEMBRANE TRANSPORT PERMEASE YADH-RELATED"/>
    <property type="match status" value="1"/>
</dbReference>
<keyword evidence="5" id="KW-1003">Cell membrane</keyword>
<evidence type="ECO:0000313" key="7">
    <source>
        <dbReference type="EMBL" id="PIR85634.1"/>
    </source>
</evidence>
<keyword evidence="5" id="KW-0813">Transport</keyword>
<dbReference type="Proteomes" id="UP000229612">
    <property type="component" value="Unassembled WGS sequence"/>
</dbReference>
<dbReference type="InterPro" id="IPR052522">
    <property type="entry name" value="ABC-2_transport_permease"/>
</dbReference>
<dbReference type="InterPro" id="IPR013525">
    <property type="entry name" value="ABC2_TM"/>
</dbReference>
<sequence length="254" mass="27837">MFNRIGLYTMLRREVQRTFRVVIQTLVAPVISAALYIFIFGSVIGTRIDDFAGVPYISFVFPGVLMLSIINASFSSASSALYFMRFTRGIEEILISPFSYLEMLLGFVGSAVSRALIVAFLILGVGVLFGAVSLVNPFMFVIYVAAVAAIFAMLGIIVALWAEGFEQLQVLNTFVITPLTYLGGIFYSITFLPPLAAHLTRANPFFYFADAIRSSMIGYSEANSAIGAMVIFGLVTALAVLVTYLFKIGWKIRS</sequence>
<comment type="subcellular location">
    <subcellularLocation>
        <location evidence="5">Cell membrane</location>
        <topology evidence="5">Multi-pass membrane protein</topology>
    </subcellularLocation>
    <subcellularLocation>
        <location evidence="1">Membrane</location>
        <topology evidence="1">Multi-pass membrane protein</topology>
    </subcellularLocation>
</comment>
<evidence type="ECO:0000256" key="4">
    <source>
        <dbReference type="ARBA" id="ARBA00023136"/>
    </source>
</evidence>
<feature type="transmembrane region" description="Helical" evidence="5">
    <location>
        <begin position="56"/>
        <end position="83"/>
    </location>
</feature>
<organism evidence="7 8">
    <name type="scientific">Candidatus Kaiserbacteria bacterium CG10_big_fil_rev_8_21_14_0_10_44_10</name>
    <dbReference type="NCBI Taxonomy" id="1974606"/>
    <lineage>
        <taxon>Bacteria</taxon>
        <taxon>Candidatus Kaiseribacteriota</taxon>
    </lineage>
</organism>
<accession>A0A2H0UGU0</accession>
<dbReference type="GO" id="GO:0043190">
    <property type="term" value="C:ATP-binding cassette (ABC) transporter complex"/>
    <property type="evidence" value="ECO:0007669"/>
    <property type="project" value="InterPro"/>
</dbReference>
<keyword evidence="3 5" id="KW-1133">Transmembrane helix</keyword>
<reference evidence="8" key="1">
    <citation type="submission" date="2017-09" db="EMBL/GenBank/DDBJ databases">
        <title>Depth-based differentiation of microbial function through sediment-hosted aquifers and enrichment of novel symbionts in the deep terrestrial subsurface.</title>
        <authorList>
            <person name="Probst A.J."/>
            <person name="Ladd B."/>
            <person name="Jarett J.K."/>
            <person name="Geller-Mcgrath D.E."/>
            <person name="Sieber C.M.K."/>
            <person name="Emerson J.B."/>
            <person name="Anantharaman K."/>
            <person name="Thomas B.C."/>
            <person name="Malmstrom R."/>
            <person name="Stieglmeier M."/>
            <person name="Klingl A."/>
            <person name="Woyke T."/>
            <person name="Ryan C.M."/>
            <person name="Banfield J.F."/>
        </authorList>
    </citation>
    <scope>NUCLEOTIDE SEQUENCE [LARGE SCALE GENOMIC DNA]</scope>
</reference>
<dbReference type="InterPro" id="IPR047817">
    <property type="entry name" value="ABC2_TM_bact-type"/>
</dbReference>